<proteinExistence type="predicted"/>
<feature type="domain" description="PiggyBac transposable element-derived protein" evidence="1">
    <location>
        <begin position="12"/>
        <end position="70"/>
    </location>
</feature>
<protein>
    <recommendedName>
        <fullName evidence="1">PiggyBac transposable element-derived protein domain-containing protein</fullName>
    </recommendedName>
</protein>
<accession>A0A2P4Y7L2</accession>
<organism evidence="2 3">
    <name type="scientific">Phytophthora palmivora</name>
    <dbReference type="NCBI Taxonomy" id="4796"/>
    <lineage>
        <taxon>Eukaryota</taxon>
        <taxon>Sar</taxon>
        <taxon>Stramenopiles</taxon>
        <taxon>Oomycota</taxon>
        <taxon>Peronosporomycetes</taxon>
        <taxon>Peronosporales</taxon>
        <taxon>Peronosporaceae</taxon>
        <taxon>Phytophthora</taxon>
    </lineage>
</organism>
<sequence length="320" mass="36939">MCAELILPGGKKVVVPCPSMVRDYQRCMGGVDKHDQLRLQRYSLQLSVVFRKYYKTIFLGLVDMATVNAYIIYREDRMLRNEEAADHAKFLRILQAQLLDLTAADFADMTMSPSPPPPSQQQAAVPSEHKLSVFSDWDHFGDDKKKRKWPQHQCKRKVGERSAGRFYCAACSTPDTFVYLCDRVKPNHYPGNTSTCFQIWHNKWKNGSERPRPLVGPYIQMPHFSRVTTDLYDRIRLAYQVDDNYTPLVQFLSDGKDAKVDMLSPRQRAQLLRYELADRLLHYSVDHGDTPRVVVPNDEDMKYEILLEAHDAPMSGHLGR</sequence>
<dbReference type="InterPro" id="IPR029526">
    <property type="entry name" value="PGBD"/>
</dbReference>
<dbReference type="AlphaFoldDB" id="A0A2P4Y7L2"/>
<dbReference type="EMBL" id="NCKW01005007">
    <property type="protein sequence ID" value="POM73793.1"/>
    <property type="molecule type" value="Genomic_DNA"/>
</dbReference>
<evidence type="ECO:0000313" key="3">
    <source>
        <dbReference type="Proteomes" id="UP000237271"/>
    </source>
</evidence>
<dbReference type="PANTHER" id="PTHR46599">
    <property type="entry name" value="PIGGYBAC TRANSPOSABLE ELEMENT-DERIVED PROTEIN 4"/>
    <property type="match status" value="1"/>
</dbReference>
<keyword evidence="3" id="KW-1185">Reference proteome</keyword>
<reference evidence="2 3" key="1">
    <citation type="journal article" date="2017" name="Genome Biol. Evol.">
        <title>Phytophthora megakarya and P. palmivora, closely related causal agents of cacao black pod rot, underwent increases in genome sizes and gene numbers by different mechanisms.</title>
        <authorList>
            <person name="Ali S.S."/>
            <person name="Shao J."/>
            <person name="Lary D.J."/>
            <person name="Kronmiller B."/>
            <person name="Shen D."/>
            <person name="Strem M.D."/>
            <person name="Amoako-Attah I."/>
            <person name="Akrofi A.Y."/>
            <person name="Begoude B.A."/>
            <person name="Ten Hoopen G.M."/>
            <person name="Coulibaly K."/>
            <person name="Kebe B.I."/>
            <person name="Melnick R.L."/>
            <person name="Guiltinan M.J."/>
            <person name="Tyler B.M."/>
            <person name="Meinhardt L.W."/>
            <person name="Bailey B.A."/>
        </authorList>
    </citation>
    <scope>NUCLEOTIDE SEQUENCE [LARGE SCALE GENOMIC DNA]</scope>
    <source>
        <strain evidence="3">sbr112.9</strain>
    </source>
</reference>
<evidence type="ECO:0000259" key="1">
    <source>
        <dbReference type="Pfam" id="PF13843"/>
    </source>
</evidence>
<dbReference type="OrthoDB" id="75807at2759"/>
<evidence type="ECO:0000313" key="2">
    <source>
        <dbReference type="EMBL" id="POM73793.1"/>
    </source>
</evidence>
<dbReference type="Proteomes" id="UP000237271">
    <property type="component" value="Unassembled WGS sequence"/>
</dbReference>
<dbReference type="PANTHER" id="PTHR46599:SF3">
    <property type="entry name" value="PIGGYBAC TRANSPOSABLE ELEMENT-DERIVED PROTEIN 4"/>
    <property type="match status" value="1"/>
</dbReference>
<dbReference type="Pfam" id="PF13843">
    <property type="entry name" value="DDE_Tnp_1_7"/>
    <property type="match status" value="1"/>
</dbReference>
<comment type="caution">
    <text evidence="2">The sequence shown here is derived from an EMBL/GenBank/DDBJ whole genome shotgun (WGS) entry which is preliminary data.</text>
</comment>
<gene>
    <name evidence="2" type="ORF">PHPALM_9329</name>
</gene>
<name>A0A2P4Y7L2_9STRA</name>